<proteinExistence type="predicted"/>
<name>I3UTH7_PSEPU</name>
<organism evidence="2 3">
    <name type="scientific">Pseudomonas putida ND6</name>
    <dbReference type="NCBI Taxonomy" id="231023"/>
    <lineage>
        <taxon>Bacteria</taxon>
        <taxon>Pseudomonadati</taxon>
        <taxon>Pseudomonadota</taxon>
        <taxon>Gammaproteobacteria</taxon>
        <taxon>Pseudomonadales</taxon>
        <taxon>Pseudomonadaceae</taxon>
        <taxon>Pseudomonas</taxon>
    </lineage>
</organism>
<dbReference type="AlphaFoldDB" id="I3UTH7"/>
<reference evidence="2 3" key="1">
    <citation type="journal article" date="2012" name="J. Bacteriol.">
        <title>Complete Genome Sequence of the Naphthalene-Degrading Pseudomonas putida Strain ND6.</title>
        <authorList>
            <person name="Li S."/>
            <person name="Zhao H."/>
            <person name="Li Y."/>
            <person name="Niu S."/>
            <person name="Cai B."/>
        </authorList>
    </citation>
    <scope>NUCLEOTIDE SEQUENCE [LARGE SCALE GENOMIC DNA]</scope>
    <source>
        <strain evidence="2 3">ND6</strain>
    </source>
</reference>
<dbReference type="KEGG" id="ppi:YSA_03756"/>
<accession>I3UTH7</accession>
<evidence type="ECO:0000256" key="1">
    <source>
        <dbReference type="SAM" id="MobiDB-lite"/>
    </source>
</evidence>
<sequence length="43" mass="4525">MIPWLAPNTVGAGLPANAAVNPPSYSRASPLPQDLDSPRDPRN</sequence>
<dbReference type="Proteomes" id="UP000005268">
    <property type="component" value="Chromosome"/>
</dbReference>
<dbReference type="HOGENOM" id="CLU_3238411_0_0_6"/>
<feature type="region of interest" description="Disordered" evidence="1">
    <location>
        <begin position="11"/>
        <end position="43"/>
    </location>
</feature>
<dbReference type="EMBL" id="CP003588">
    <property type="protein sequence ID" value="AFK68798.1"/>
    <property type="molecule type" value="Genomic_DNA"/>
</dbReference>
<protein>
    <submittedName>
        <fullName evidence="2">Uncharacterized protein</fullName>
    </submittedName>
</protein>
<evidence type="ECO:0000313" key="2">
    <source>
        <dbReference type="EMBL" id="AFK68798.1"/>
    </source>
</evidence>
<evidence type="ECO:0000313" key="3">
    <source>
        <dbReference type="Proteomes" id="UP000005268"/>
    </source>
</evidence>
<gene>
    <name evidence="2" type="ORF">YSA_03756</name>
</gene>
<dbReference type="PATRIC" id="fig|231023.4.peg.1794"/>